<feature type="compositionally biased region" description="Pro residues" evidence="1">
    <location>
        <begin position="7"/>
        <end position="22"/>
    </location>
</feature>
<dbReference type="InParanoid" id="D8QEV3"/>
<dbReference type="Proteomes" id="UP000007431">
    <property type="component" value="Unassembled WGS sequence"/>
</dbReference>
<feature type="compositionally biased region" description="Polar residues" evidence="1">
    <location>
        <begin position="59"/>
        <end position="68"/>
    </location>
</feature>
<evidence type="ECO:0000313" key="3">
    <source>
        <dbReference type="Proteomes" id="UP000007431"/>
    </source>
</evidence>
<feature type="region of interest" description="Disordered" evidence="1">
    <location>
        <begin position="1"/>
        <end position="74"/>
    </location>
</feature>
<dbReference type="AlphaFoldDB" id="D8QEV3"/>
<keyword evidence="3" id="KW-1185">Reference proteome</keyword>
<feature type="compositionally biased region" description="Pro residues" evidence="1">
    <location>
        <begin position="116"/>
        <end position="129"/>
    </location>
</feature>
<dbReference type="eggNOG" id="ENOG502T02C">
    <property type="taxonomic scope" value="Eukaryota"/>
</dbReference>
<dbReference type="STRING" id="578458.D8QEV3"/>
<evidence type="ECO:0000313" key="2">
    <source>
        <dbReference type="EMBL" id="EFI93915.1"/>
    </source>
</evidence>
<reference evidence="2 3" key="1">
    <citation type="journal article" date="2010" name="Nat. Biotechnol.">
        <title>Genome sequence of the model mushroom Schizophyllum commune.</title>
        <authorList>
            <person name="Ohm R.A."/>
            <person name="de Jong J.F."/>
            <person name="Lugones L.G."/>
            <person name="Aerts A."/>
            <person name="Kothe E."/>
            <person name="Stajich J.E."/>
            <person name="de Vries R.P."/>
            <person name="Record E."/>
            <person name="Levasseur A."/>
            <person name="Baker S.E."/>
            <person name="Bartholomew K.A."/>
            <person name="Coutinho P.M."/>
            <person name="Erdmann S."/>
            <person name="Fowler T.J."/>
            <person name="Gathman A.C."/>
            <person name="Lombard V."/>
            <person name="Henrissat B."/>
            <person name="Knabe N."/>
            <person name="Kuees U."/>
            <person name="Lilly W.W."/>
            <person name="Lindquist E."/>
            <person name="Lucas S."/>
            <person name="Magnuson J.K."/>
            <person name="Piumi F."/>
            <person name="Raudaskoski M."/>
            <person name="Salamov A."/>
            <person name="Schmutz J."/>
            <person name="Schwarze F.W.M.R."/>
            <person name="vanKuyk P.A."/>
            <person name="Horton J.S."/>
            <person name="Grigoriev I.V."/>
            <person name="Woesten H.A.B."/>
        </authorList>
    </citation>
    <scope>NUCLEOTIDE SEQUENCE [LARGE SCALE GENOMIC DNA]</scope>
    <source>
        <strain evidence="3">H4-8 / FGSC 9210</strain>
    </source>
</reference>
<sequence length="297" mass="33322">MSRPHRSPPPSSLLFSPPPPYRTTPSSPNQAPRSPLQAPHSPLRAPHTPYRAPPPMLPTTATETSPLNSAKRLDGGRSRSQWVLCASIVLLFASTTLFLCIRFPLDEPAPHRPDPPRCSPEPVHPAPEAPKPEPEAPKYEVFWDMPLLPESDCLGYGSRVYSAKLNIYPLDEAWHNICMHDAPEVEVMGKVLEKPKWCDLRKNTRDVMGHWIVDFDEPECISSWGWMDDKGCTAEASGLRTYEATLYGHLDGGAWRDMCRRTAAIVHGTKFKGAMRCYHQEGQRVYGAWDLEDETCA</sequence>
<evidence type="ECO:0000256" key="1">
    <source>
        <dbReference type="SAM" id="MobiDB-lite"/>
    </source>
</evidence>
<accession>D8QEV3</accession>
<name>D8QEV3_SCHCM</name>
<feature type="region of interest" description="Disordered" evidence="1">
    <location>
        <begin position="111"/>
        <end position="135"/>
    </location>
</feature>
<dbReference type="OMA" id="WERIESH"/>
<protein>
    <submittedName>
        <fullName evidence="2">Uncharacterized protein</fullName>
    </submittedName>
</protein>
<dbReference type="OrthoDB" id="3153758at2759"/>
<dbReference type="RefSeq" id="XP_003028818.1">
    <property type="nucleotide sequence ID" value="XM_003028772.1"/>
</dbReference>
<organism evidence="3">
    <name type="scientific">Schizophyllum commune (strain H4-8 / FGSC 9210)</name>
    <name type="common">Split gill fungus</name>
    <dbReference type="NCBI Taxonomy" id="578458"/>
    <lineage>
        <taxon>Eukaryota</taxon>
        <taxon>Fungi</taxon>
        <taxon>Dikarya</taxon>
        <taxon>Basidiomycota</taxon>
        <taxon>Agaricomycotina</taxon>
        <taxon>Agaricomycetes</taxon>
        <taxon>Agaricomycetidae</taxon>
        <taxon>Agaricales</taxon>
        <taxon>Schizophyllaceae</taxon>
        <taxon>Schizophyllum</taxon>
    </lineage>
</organism>
<dbReference type="KEGG" id="scm:SCHCO_02635786"/>
<proteinExistence type="predicted"/>
<dbReference type="VEuPathDB" id="FungiDB:SCHCODRAFT_02635786"/>
<gene>
    <name evidence="2" type="ORF">SCHCODRAFT_237246</name>
</gene>
<dbReference type="GeneID" id="9593887"/>
<dbReference type="HOGENOM" id="CLU_937374_0_0_1"/>
<dbReference type="EMBL" id="GL377310">
    <property type="protein sequence ID" value="EFI93915.1"/>
    <property type="molecule type" value="Genomic_DNA"/>
</dbReference>